<evidence type="ECO:0000256" key="11">
    <source>
        <dbReference type="ARBA" id="ARBA00023242"/>
    </source>
</evidence>
<dbReference type="InterPro" id="IPR027417">
    <property type="entry name" value="P-loop_NTPase"/>
</dbReference>
<dbReference type="PANTHER" id="PTHR19306:SF6">
    <property type="entry name" value="STRUCTURAL MAINTENANCE OF CHROMOSOMES PROTEIN 6"/>
    <property type="match status" value="1"/>
</dbReference>
<comment type="similarity">
    <text evidence="3">Belongs to the SMC family. SMC6 subfamily.</text>
</comment>
<evidence type="ECO:0000313" key="13">
    <source>
        <dbReference type="Proteomes" id="UP000050794"/>
    </source>
</evidence>
<keyword evidence="5" id="KW-0547">Nucleotide-binding</keyword>
<name>A0A183UJ18_TOXCA</name>
<keyword evidence="11" id="KW-0539">Nucleus</keyword>
<keyword evidence="8" id="KW-0175">Coiled coil</keyword>
<evidence type="ECO:0000256" key="10">
    <source>
        <dbReference type="ARBA" id="ARBA00023204"/>
    </source>
</evidence>
<evidence type="ECO:0000256" key="2">
    <source>
        <dbReference type="ARBA" id="ARBA00004286"/>
    </source>
</evidence>
<sequence length="147" mass="16575">MRVAFTAKRCGDGIANDVILKVISILKVEPGGSAGDSFLDDSATEFGDPNGRNNLQDLKGLSGGERTYTVACFIVALWETVETPFRCMDEFDVFLDMNNRKMVLELLVNLATRRFPQRQFLFFTPQGLQDLSARDRVQVFEMRKENA</sequence>
<reference evidence="12 13" key="2">
    <citation type="submission" date="2018-11" db="EMBL/GenBank/DDBJ databases">
        <authorList>
            <consortium name="Pathogen Informatics"/>
        </authorList>
    </citation>
    <scope>NUCLEOTIDE SEQUENCE [LARGE SCALE GENOMIC DNA]</scope>
</reference>
<evidence type="ECO:0000313" key="12">
    <source>
        <dbReference type="EMBL" id="VDM39809.1"/>
    </source>
</evidence>
<protein>
    <submittedName>
        <fullName evidence="14">SMC_N domain-containing protein</fullName>
    </submittedName>
</protein>
<keyword evidence="13" id="KW-1185">Reference proteome</keyword>
<dbReference type="GO" id="GO:0003684">
    <property type="term" value="F:damaged DNA binding"/>
    <property type="evidence" value="ECO:0007669"/>
    <property type="project" value="TreeGrafter"/>
</dbReference>
<evidence type="ECO:0000256" key="9">
    <source>
        <dbReference type="ARBA" id="ARBA00023172"/>
    </source>
</evidence>
<dbReference type="Gene3D" id="3.40.50.300">
    <property type="entry name" value="P-loop containing nucleotide triphosphate hydrolases"/>
    <property type="match status" value="1"/>
</dbReference>
<evidence type="ECO:0000256" key="3">
    <source>
        <dbReference type="ARBA" id="ARBA00006793"/>
    </source>
</evidence>
<dbReference type="GO" id="GO:0005634">
    <property type="term" value="C:nucleus"/>
    <property type="evidence" value="ECO:0007669"/>
    <property type="project" value="UniProtKB-SubCell"/>
</dbReference>
<evidence type="ECO:0000256" key="1">
    <source>
        <dbReference type="ARBA" id="ARBA00004123"/>
    </source>
</evidence>
<dbReference type="EMBL" id="UYWY01019922">
    <property type="protein sequence ID" value="VDM39809.1"/>
    <property type="molecule type" value="Genomic_DNA"/>
</dbReference>
<dbReference type="GO" id="GO:0003697">
    <property type="term" value="F:single-stranded DNA binding"/>
    <property type="evidence" value="ECO:0007669"/>
    <property type="project" value="TreeGrafter"/>
</dbReference>
<evidence type="ECO:0000256" key="6">
    <source>
        <dbReference type="ARBA" id="ARBA00022763"/>
    </source>
</evidence>
<reference evidence="14" key="1">
    <citation type="submission" date="2016-06" db="UniProtKB">
        <authorList>
            <consortium name="WormBaseParasite"/>
        </authorList>
    </citation>
    <scope>IDENTIFICATION</scope>
</reference>
<evidence type="ECO:0000256" key="7">
    <source>
        <dbReference type="ARBA" id="ARBA00022840"/>
    </source>
</evidence>
<dbReference type="Proteomes" id="UP000050794">
    <property type="component" value="Unassembled WGS sequence"/>
</dbReference>
<dbReference type="GO" id="GO:0030915">
    <property type="term" value="C:Smc5-Smc6 complex"/>
    <property type="evidence" value="ECO:0007669"/>
    <property type="project" value="TreeGrafter"/>
</dbReference>
<keyword evidence="4" id="KW-0158">Chromosome</keyword>
<keyword evidence="7" id="KW-0067">ATP-binding</keyword>
<dbReference type="WBParaSite" id="TCNE_0000848801-mRNA-1">
    <property type="protein sequence ID" value="TCNE_0000848801-mRNA-1"/>
    <property type="gene ID" value="TCNE_0000848801"/>
</dbReference>
<dbReference type="GO" id="GO:0035861">
    <property type="term" value="C:site of double-strand break"/>
    <property type="evidence" value="ECO:0007669"/>
    <property type="project" value="TreeGrafter"/>
</dbReference>
<evidence type="ECO:0000256" key="4">
    <source>
        <dbReference type="ARBA" id="ARBA00022454"/>
    </source>
</evidence>
<keyword evidence="10" id="KW-0234">DNA repair</keyword>
<evidence type="ECO:0000313" key="14">
    <source>
        <dbReference type="WBParaSite" id="TCNE_0000848801-mRNA-1"/>
    </source>
</evidence>
<evidence type="ECO:0000256" key="5">
    <source>
        <dbReference type="ARBA" id="ARBA00022741"/>
    </source>
</evidence>
<accession>A0A183UJ18</accession>
<dbReference type="SUPFAM" id="SSF52540">
    <property type="entry name" value="P-loop containing nucleoside triphosphate hydrolases"/>
    <property type="match status" value="1"/>
</dbReference>
<dbReference type="GO" id="GO:0000724">
    <property type="term" value="P:double-strand break repair via homologous recombination"/>
    <property type="evidence" value="ECO:0007669"/>
    <property type="project" value="TreeGrafter"/>
</dbReference>
<dbReference type="AlphaFoldDB" id="A0A183UJ18"/>
<evidence type="ECO:0000256" key="8">
    <source>
        <dbReference type="ARBA" id="ARBA00023054"/>
    </source>
</evidence>
<keyword evidence="6" id="KW-0227">DNA damage</keyword>
<dbReference type="PANTHER" id="PTHR19306">
    <property type="entry name" value="STRUCTURAL MAINTENANCE OF CHROMOSOMES 5,6 SMC5, SMC6"/>
    <property type="match status" value="1"/>
</dbReference>
<organism evidence="13 14">
    <name type="scientific">Toxocara canis</name>
    <name type="common">Canine roundworm</name>
    <dbReference type="NCBI Taxonomy" id="6265"/>
    <lineage>
        <taxon>Eukaryota</taxon>
        <taxon>Metazoa</taxon>
        <taxon>Ecdysozoa</taxon>
        <taxon>Nematoda</taxon>
        <taxon>Chromadorea</taxon>
        <taxon>Rhabditida</taxon>
        <taxon>Spirurina</taxon>
        <taxon>Ascaridomorpha</taxon>
        <taxon>Ascaridoidea</taxon>
        <taxon>Toxocaridae</taxon>
        <taxon>Toxocara</taxon>
    </lineage>
</organism>
<keyword evidence="9" id="KW-0233">DNA recombination</keyword>
<comment type="subcellular location">
    <subcellularLocation>
        <location evidence="2">Chromosome</location>
    </subcellularLocation>
    <subcellularLocation>
        <location evidence="1">Nucleus</location>
    </subcellularLocation>
</comment>
<proteinExistence type="inferred from homology"/>
<gene>
    <name evidence="12" type="ORF">TCNE_LOCUS8488</name>
</gene>
<dbReference type="GO" id="GO:0005524">
    <property type="term" value="F:ATP binding"/>
    <property type="evidence" value="ECO:0007669"/>
    <property type="project" value="UniProtKB-KW"/>
</dbReference>